<comment type="caution">
    <text evidence="2">The sequence shown here is derived from an EMBL/GenBank/DDBJ whole genome shotgun (WGS) entry which is preliminary data.</text>
</comment>
<keyword evidence="1" id="KW-0732">Signal</keyword>
<dbReference type="EMBL" id="PFFQ01000038">
    <property type="protein sequence ID" value="PIW16324.1"/>
    <property type="molecule type" value="Genomic_DNA"/>
</dbReference>
<name>A0A2M7G496_9BACT</name>
<sequence>MRCKIIQTLIAIALLAGLASQSPLRAEEYPPALNYDDFIEAVKLDTQNAKLYFANKVLSVHVYLPGRNVQVRTDIADNNGTLLLSSEHLHTYKNGAALGEINTWQNACEGGKCISSPNSITLKPGLYWMIFSEKGKIFSAEWFEVRSYKQGEGRFAKGEVFYSYLPQTQMARFHFASDGQLLIDAGFAGEKEVGDQSSITKKMLVTLKHNGKVFAKQPGKEPHNITLYPYTTLETLPISKAANNSIIKKADLKDGNYELEIQLDGKLYRKFIFQWKGGKFVTQGRQKDNMRPTEQMIVSENSSWFWNSLTQEPKRIVPAIDLSKTAEGSH</sequence>
<protein>
    <submittedName>
        <fullName evidence="2">Uncharacterized protein</fullName>
    </submittedName>
</protein>
<evidence type="ECO:0000313" key="2">
    <source>
        <dbReference type="EMBL" id="PIW16324.1"/>
    </source>
</evidence>
<proteinExistence type="predicted"/>
<dbReference type="Proteomes" id="UP000231019">
    <property type="component" value="Unassembled WGS sequence"/>
</dbReference>
<reference evidence="2 3" key="1">
    <citation type="submission" date="2017-09" db="EMBL/GenBank/DDBJ databases">
        <title>Depth-based differentiation of microbial function through sediment-hosted aquifers and enrichment of novel symbionts in the deep terrestrial subsurface.</title>
        <authorList>
            <person name="Probst A.J."/>
            <person name="Ladd B."/>
            <person name="Jarett J.K."/>
            <person name="Geller-Mcgrath D.E."/>
            <person name="Sieber C.M."/>
            <person name="Emerson J.B."/>
            <person name="Anantharaman K."/>
            <person name="Thomas B.C."/>
            <person name="Malmstrom R."/>
            <person name="Stieglmeier M."/>
            <person name="Klingl A."/>
            <person name="Woyke T."/>
            <person name="Ryan C.M."/>
            <person name="Banfield J.F."/>
        </authorList>
    </citation>
    <scope>NUCLEOTIDE SEQUENCE [LARGE SCALE GENOMIC DNA]</scope>
    <source>
        <strain evidence="2">CG17_big_fil_post_rev_8_21_14_2_50_48_46</strain>
    </source>
</reference>
<feature type="chain" id="PRO_5014947929" evidence="1">
    <location>
        <begin position="27"/>
        <end position="330"/>
    </location>
</feature>
<dbReference type="AlphaFoldDB" id="A0A2M7G496"/>
<gene>
    <name evidence="2" type="ORF">COW36_13405</name>
</gene>
<organism evidence="2 3">
    <name type="scientific">bacterium (Candidatus Blackallbacteria) CG17_big_fil_post_rev_8_21_14_2_50_48_46</name>
    <dbReference type="NCBI Taxonomy" id="2014261"/>
    <lineage>
        <taxon>Bacteria</taxon>
        <taxon>Candidatus Blackallbacteria</taxon>
    </lineage>
</organism>
<evidence type="ECO:0000313" key="3">
    <source>
        <dbReference type="Proteomes" id="UP000231019"/>
    </source>
</evidence>
<evidence type="ECO:0000256" key="1">
    <source>
        <dbReference type="SAM" id="SignalP"/>
    </source>
</evidence>
<feature type="signal peptide" evidence="1">
    <location>
        <begin position="1"/>
        <end position="26"/>
    </location>
</feature>
<accession>A0A2M7G496</accession>